<name>A0A1K0FT47_9ACTN</name>
<evidence type="ECO:0000313" key="2">
    <source>
        <dbReference type="EMBL" id="OJF15981.1"/>
    </source>
</evidence>
<organism evidence="2 3">
    <name type="scientific">Couchioplanes caeruleus subsp. caeruleus</name>
    <dbReference type="NCBI Taxonomy" id="56427"/>
    <lineage>
        <taxon>Bacteria</taxon>
        <taxon>Bacillati</taxon>
        <taxon>Actinomycetota</taxon>
        <taxon>Actinomycetes</taxon>
        <taxon>Micromonosporales</taxon>
        <taxon>Micromonosporaceae</taxon>
        <taxon>Couchioplanes</taxon>
    </lineage>
</organism>
<reference evidence="2 3" key="1">
    <citation type="submission" date="2016-09" db="EMBL/GenBank/DDBJ databases">
        <title>Couchioplanes caeruleus draft genome sequence.</title>
        <authorList>
            <person name="Sheehan J."/>
            <person name="Caffrey P."/>
        </authorList>
    </citation>
    <scope>NUCLEOTIDE SEQUENCE [LARGE SCALE GENOMIC DNA]</scope>
    <source>
        <strain evidence="2 3">DSM 43634</strain>
    </source>
</reference>
<dbReference type="PANTHER" id="PTHR43434">
    <property type="entry name" value="PHOSPHOGLYCOLATE PHOSPHATASE"/>
    <property type="match status" value="1"/>
</dbReference>
<evidence type="ECO:0000313" key="1">
    <source>
        <dbReference type="EMBL" id="OJF11215.1"/>
    </source>
</evidence>
<dbReference type="PANTHER" id="PTHR43434:SF1">
    <property type="entry name" value="PHOSPHOGLYCOLATE PHOSPHATASE"/>
    <property type="match status" value="1"/>
</dbReference>
<dbReference type="InterPro" id="IPR050155">
    <property type="entry name" value="HAD-like_hydrolase_sf"/>
</dbReference>
<dbReference type="Proteomes" id="UP000182486">
    <property type="component" value="Unassembled WGS sequence"/>
</dbReference>
<comment type="caution">
    <text evidence="2">The sequence shown here is derived from an EMBL/GenBank/DDBJ whole genome shotgun (WGS) entry which is preliminary data.</text>
</comment>
<dbReference type="Gene3D" id="1.10.150.240">
    <property type="entry name" value="Putative phosphatase, domain 2"/>
    <property type="match status" value="1"/>
</dbReference>
<dbReference type="GO" id="GO:0005829">
    <property type="term" value="C:cytosol"/>
    <property type="evidence" value="ECO:0007669"/>
    <property type="project" value="TreeGrafter"/>
</dbReference>
<protein>
    <submittedName>
        <fullName evidence="2">Haloacid dehalogenase</fullName>
    </submittedName>
</protein>
<keyword evidence="3" id="KW-1185">Reference proteome</keyword>
<dbReference type="AlphaFoldDB" id="A0A1K0FT47"/>
<dbReference type="RefSeq" id="WP_071802929.1">
    <property type="nucleotide sequence ID" value="NZ_MEIA01000007.1"/>
</dbReference>
<evidence type="ECO:0000313" key="3">
    <source>
        <dbReference type="Proteomes" id="UP000182486"/>
    </source>
</evidence>
<dbReference type="SUPFAM" id="SSF56784">
    <property type="entry name" value="HAD-like"/>
    <property type="match status" value="1"/>
</dbReference>
<dbReference type="EMBL" id="MEIA01000437">
    <property type="protein sequence ID" value="OJF11215.1"/>
    <property type="molecule type" value="Genomic_DNA"/>
</dbReference>
<dbReference type="InterPro" id="IPR023214">
    <property type="entry name" value="HAD_sf"/>
</dbReference>
<dbReference type="GO" id="GO:0008967">
    <property type="term" value="F:phosphoglycolate phosphatase activity"/>
    <property type="evidence" value="ECO:0007669"/>
    <property type="project" value="TreeGrafter"/>
</dbReference>
<proteinExistence type="predicted"/>
<dbReference type="InterPro" id="IPR023198">
    <property type="entry name" value="PGP-like_dom2"/>
</dbReference>
<dbReference type="SFLD" id="SFLDG01129">
    <property type="entry name" value="C1.5:_HAD__Beta-PGM__Phosphata"/>
    <property type="match status" value="1"/>
</dbReference>
<dbReference type="SFLD" id="SFLDS00003">
    <property type="entry name" value="Haloacid_Dehalogenase"/>
    <property type="match status" value="1"/>
</dbReference>
<sequence length="240" mass="26299">MEARNRGVVVWDVDGTLIPADLRWLRRSIARTFEIAEASITFPATKVHGYTDESIVVDTAIASGIPAGEAEAGIARFHDVLAEVMSAGREELARVQPPYPGARETITRLHERGFVQTVLTGNLRAAAEIKLATLGLRDEIDREIGAFGSDERDRFRLPEVIARRYEKAYGHRLVPHRTVIVGDAPNDIACARHAGFRAVVVAHRATREELSAHEPDAILDDLDPDVAVPAVSMLAVDGRE</sequence>
<gene>
    <name evidence="2" type="ORF">BG844_01760</name>
    <name evidence="1" type="ORF">BG844_27820</name>
</gene>
<dbReference type="EMBL" id="MEIA01000007">
    <property type="protein sequence ID" value="OJF15981.1"/>
    <property type="molecule type" value="Genomic_DNA"/>
</dbReference>
<dbReference type="InterPro" id="IPR036412">
    <property type="entry name" value="HAD-like_sf"/>
</dbReference>
<dbReference type="Gene3D" id="3.40.50.1000">
    <property type="entry name" value="HAD superfamily/HAD-like"/>
    <property type="match status" value="1"/>
</dbReference>
<dbReference type="Pfam" id="PF12710">
    <property type="entry name" value="HAD"/>
    <property type="match status" value="1"/>
</dbReference>
<accession>A0A1K0FT47</accession>
<dbReference type="GO" id="GO:0006281">
    <property type="term" value="P:DNA repair"/>
    <property type="evidence" value="ECO:0007669"/>
    <property type="project" value="TreeGrafter"/>
</dbReference>